<reference evidence="1 2" key="1">
    <citation type="submission" date="2024-01" db="EMBL/GenBank/DDBJ databases">
        <title>The genomes of 5 underutilized Papilionoideae crops provide insights into root nodulation and disease resistanc.</title>
        <authorList>
            <person name="Jiang F."/>
        </authorList>
    </citation>
    <scope>NUCLEOTIDE SEQUENCE [LARGE SCALE GENOMIC DNA]</scope>
    <source>
        <strain evidence="1">LVBAO_FW01</strain>
        <tissue evidence="1">Leaves</tissue>
    </source>
</reference>
<accession>A0AAN9R3U6</accession>
<dbReference type="EMBL" id="JAYMYQ010000001">
    <property type="protein sequence ID" value="KAK7361340.1"/>
    <property type="molecule type" value="Genomic_DNA"/>
</dbReference>
<gene>
    <name evidence="1" type="ORF">VNO77_03391</name>
</gene>
<evidence type="ECO:0000313" key="1">
    <source>
        <dbReference type="EMBL" id="KAK7361340.1"/>
    </source>
</evidence>
<keyword evidence="2" id="KW-1185">Reference proteome</keyword>
<evidence type="ECO:0000313" key="2">
    <source>
        <dbReference type="Proteomes" id="UP001367508"/>
    </source>
</evidence>
<protein>
    <submittedName>
        <fullName evidence="1">Uncharacterized protein</fullName>
    </submittedName>
</protein>
<name>A0AAN9R3U6_CANGL</name>
<sequence length="157" mass="17361">MEEGLSVRSWPQASSEESFLGESRFLVAASRLLHTLLGFFSKVDSLHSGKGLKREREKTTLVLAQLGVGLSREGELHIGYTQNESMVMDEMMSYLSFPKIEWYDISVVIKGNVGILFPQLLRNTSLSLNGTKAYKTGDLKEIQNSALTGSHSSITCT</sequence>
<dbReference type="Proteomes" id="UP001367508">
    <property type="component" value="Unassembled WGS sequence"/>
</dbReference>
<organism evidence="1 2">
    <name type="scientific">Canavalia gladiata</name>
    <name type="common">Sword bean</name>
    <name type="synonym">Dolichos gladiatus</name>
    <dbReference type="NCBI Taxonomy" id="3824"/>
    <lineage>
        <taxon>Eukaryota</taxon>
        <taxon>Viridiplantae</taxon>
        <taxon>Streptophyta</taxon>
        <taxon>Embryophyta</taxon>
        <taxon>Tracheophyta</taxon>
        <taxon>Spermatophyta</taxon>
        <taxon>Magnoliopsida</taxon>
        <taxon>eudicotyledons</taxon>
        <taxon>Gunneridae</taxon>
        <taxon>Pentapetalae</taxon>
        <taxon>rosids</taxon>
        <taxon>fabids</taxon>
        <taxon>Fabales</taxon>
        <taxon>Fabaceae</taxon>
        <taxon>Papilionoideae</taxon>
        <taxon>50 kb inversion clade</taxon>
        <taxon>NPAAA clade</taxon>
        <taxon>indigoferoid/millettioid clade</taxon>
        <taxon>Phaseoleae</taxon>
        <taxon>Canavalia</taxon>
    </lineage>
</organism>
<comment type="caution">
    <text evidence="1">The sequence shown here is derived from an EMBL/GenBank/DDBJ whole genome shotgun (WGS) entry which is preliminary data.</text>
</comment>
<proteinExistence type="predicted"/>
<dbReference type="AlphaFoldDB" id="A0AAN9R3U6"/>